<keyword evidence="6" id="KW-1185">Reference proteome</keyword>
<reference evidence="5 6" key="1">
    <citation type="submission" date="2024-07" db="EMBL/GenBank/DDBJ databases">
        <title>Uliginosibacterium paludis KCTC:42655.</title>
        <authorList>
            <person name="Kim M.K."/>
        </authorList>
    </citation>
    <scope>NUCLEOTIDE SEQUENCE [LARGE SCALE GENOMIC DNA]</scope>
    <source>
        <strain evidence="5 6">KCTC 42655</strain>
    </source>
</reference>
<dbReference type="InterPro" id="IPR017900">
    <property type="entry name" value="4Fe4S_Fe_S_CS"/>
</dbReference>
<dbReference type="InterPro" id="IPR017896">
    <property type="entry name" value="4Fe4S_Fe-S-bd"/>
</dbReference>
<keyword evidence="2" id="KW-0408">Iron</keyword>
<comment type="caution">
    <text evidence="5">The sequence shown here is derived from an EMBL/GenBank/DDBJ whole genome shotgun (WGS) entry which is preliminary data.</text>
</comment>
<evidence type="ECO:0000259" key="4">
    <source>
        <dbReference type="PROSITE" id="PS51379"/>
    </source>
</evidence>
<keyword evidence="3" id="KW-0411">Iron-sulfur</keyword>
<evidence type="ECO:0000313" key="6">
    <source>
        <dbReference type="Proteomes" id="UP001548590"/>
    </source>
</evidence>
<protein>
    <submittedName>
        <fullName evidence="5">Ferredoxin</fullName>
    </submittedName>
</protein>
<dbReference type="SUPFAM" id="SSF54862">
    <property type="entry name" value="4Fe-4S ferredoxins"/>
    <property type="match status" value="1"/>
</dbReference>
<evidence type="ECO:0000256" key="3">
    <source>
        <dbReference type="ARBA" id="ARBA00023014"/>
    </source>
</evidence>
<dbReference type="Gene3D" id="3.30.70.20">
    <property type="match status" value="1"/>
</dbReference>
<evidence type="ECO:0000313" key="5">
    <source>
        <dbReference type="EMBL" id="MET1491990.1"/>
    </source>
</evidence>
<proteinExistence type="predicted"/>
<evidence type="ECO:0000256" key="1">
    <source>
        <dbReference type="ARBA" id="ARBA00022723"/>
    </source>
</evidence>
<feature type="domain" description="4Fe-4S ferredoxin-type" evidence="4">
    <location>
        <begin position="1"/>
        <end position="30"/>
    </location>
</feature>
<organism evidence="5 6">
    <name type="scientific">Uliginosibacterium paludis</name>
    <dbReference type="NCBI Taxonomy" id="1615952"/>
    <lineage>
        <taxon>Bacteria</taxon>
        <taxon>Pseudomonadati</taxon>
        <taxon>Pseudomonadota</taxon>
        <taxon>Betaproteobacteria</taxon>
        <taxon>Rhodocyclales</taxon>
        <taxon>Zoogloeaceae</taxon>
        <taxon>Uliginosibacterium</taxon>
    </lineage>
</organism>
<dbReference type="Proteomes" id="UP001548590">
    <property type="component" value="Unassembled WGS sequence"/>
</dbReference>
<dbReference type="PROSITE" id="PS00198">
    <property type="entry name" value="4FE4S_FER_1"/>
    <property type="match status" value="1"/>
</dbReference>
<gene>
    <name evidence="5" type="ORF">ABVT11_19275</name>
</gene>
<name>A0ABV2CVM9_9RHOO</name>
<dbReference type="EMBL" id="JBEWLZ010000018">
    <property type="protein sequence ID" value="MET1491990.1"/>
    <property type="molecule type" value="Genomic_DNA"/>
</dbReference>
<evidence type="ECO:0000256" key="2">
    <source>
        <dbReference type="ARBA" id="ARBA00023004"/>
    </source>
</evidence>
<accession>A0ABV2CVM9</accession>
<dbReference type="RefSeq" id="WP_345930182.1">
    <property type="nucleotide sequence ID" value="NZ_JBDIVF010000015.1"/>
</dbReference>
<keyword evidence="1" id="KW-0479">Metal-binding</keyword>
<sequence>MALEIIESCVSCQACLPWCPNDAIIDTHPHFLIDASRCTECIEAFATPQCVAICPVEGAIIDELGAPLNPPGSLTGILPVAFLAASRPEA</sequence>
<dbReference type="PROSITE" id="PS51379">
    <property type="entry name" value="4FE4S_FER_2"/>
    <property type="match status" value="1"/>
</dbReference>